<sequence length="712" mass="73427">MFAAHLTRELAGVLERPDLRVIADGRRIRLDPALAAPFRVGPQSGVTPGEVTLGAPSLAGPAQAAIILRHALELARLLPLAPAEPVLAGLCAARVAALFRGLDGPAGGAMPDLPWLDAMAAEQPPDAACLAALWPCLAPLQPAVSAAGPDGFAAPAARLAALWPLLGPAEALMAEGGDARLAVDPATGLNHYGCSHRPRPWAVTFASSTASSLSERGFAGAEAARLRLVGGALTGGGTAGDGAAVRAGMVADLRRRIGRHYRLAAGESVVLAPSGTDCELHALALAALAPGGRAVSNILLAPEETGSGVPLAARGCHFAHDTALGAAVPKGGLIDGFARETLLLSVPLRGPDGALRPEDAVDADCAALVRQAVAAGRHVLLHRLDLSKTGLLAPGMAMLDGLARGGPDGRAPDVVVDACQARLDPERVRAYLDRGWMVMVTGSKFFTGPPFCGALLLPAGVAARLEGGMLPAGLAAYSHRSEWPDAPGTAHLAAGENVGLMLRWHAALAEMAALHAIPRPVVRARLARFLDAVEGAIDASGDLRRLSGPAPARAPLADAWDDRATILSFFVRDPMADDGADGGRFVPLGLEDARALYRWLNADLSRLLSAPADRALGGVLCHVGQPVPLPHPSRPGMAGALRLSAGARLVSGEPSHDGLVPDRRMDREIGDARLVLDKIGLILRHWAILRAADPVQTYAPVRAMDGGMGPSR</sequence>
<organism evidence="1 2">
    <name type="scientific">Nguyenibacter vanlangensis</name>
    <dbReference type="NCBI Taxonomy" id="1216886"/>
    <lineage>
        <taxon>Bacteria</taxon>
        <taxon>Pseudomonadati</taxon>
        <taxon>Pseudomonadota</taxon>
        <taxon>Alphaproteobacteria</taxon>
        <taxon>Acetobacterales</taxon>
        <taxon>Acetobacteraceae</taxon>
        <taxon>Nguyenibacter</taxon>
    </lineage>
</organism>
<dbReference type="Proteomes" id="UP001449795">
    <property type="component" value="Chromosome"/>
</dbReference>
<dbReference type="InterPro" id="IPR015424">
    <property type="entry name" value="PyrdxlP-dep_Trfase"/>
</dbReference>
<evidence type="ECO:0000313" key="1">
    <source>
        <dbReference type="EMBL" id="XAE41366.1"/>
    </source>
</evidence>
<dbReference type="EMBL" id="CP152276">
    <property type="protein sequence ID" value="XAE41366.1"/>
    <property type="molecule type" value="Genomic_DNA"/>
</dbReference>
<proteinExistence type="predicted"/>
<evidence type="ECO:0000313" key="2">
    <source>
        <dbReference type="Proteomes" id="UP001449795"/>
    </source>
</evidence>
<dbReference type="SUPFAM" id="SSF53383">
    <property type="entry name" value="PLP-dependent transferases"/>
    <property type="match status" value="1"/>
</dbReference>
<name>A0ABZ3D1G4_9PROT</name>
<dbReference type="RefSeq" id="WP_342627319.1">
    <property type="nucleotide sequence ID" value="NZ_CP152276.1"/>
</dbReference>
<gene>
    <name evidence="1" type="ORF">AAC691_13760</name>
</gene>
<keyword evidence="2" id="KW-1185">Reference proteome</keyword>
<accession>A0ABZ3D1G4</accession>
<protein>
    <submittedName>
        <fullName evidence="1">Uncharacterized protein</fullName>
    </submittedName>
</protein>
<reference evidence="1 2" key="1">
    <citation type="submission" date="2024-04" db="EMBL/GenBank/DDBJ databases">
        <title>Complete genome sequence of Nguyenibacter vanlangesis HBCM-1154, a strain capable of nitrogen fixation, IAA production, and phosphorus solubilization isolated from sugarcane soil.</title>
        <authorList>
            <person name="MY HANH P."/>
        </authorList>
    </citation>
    <scope>NUCLEOTIDE SEQUENCE [LARGE SCALE GENOMIC DNA]</scope>
    <source>
        <strain evidence="1 2">HBCM 1154</strain>
    </source>
</reference>